<comment type="caution">
    <text evidence="2">The sequence shown here is derived from an EMBL/GenBank/DDBJ whole genome shotgun (WGS) entry which is preliminary data.</text>
</comment>
<dbReference type="Pfam" id="PF08044">
    <property type="entry name" value="DUF1707"/>
    <property type="match status" value="1"/>
</dbReference>
<dbReference type="PANTHER" id="PTHR40763:SF5">
    <property type="entry name" value="MEMBRANE PROTEIN"/>
    <property type="match status" value="1"/>
</dbReference>
<accession>A0ABN2GID8</accession>
<dbReference type="InterPro" id="IPR012551">
    <property type="entry name" value="DUF1707_SHOCT-like"/>
</dbReference>
<evidence type="ECO:0000313" key="3">
    <source>
        <dbReference type="Proteomes" id="UP001500064"/>
    </source>
</evidence>
<feature type="domain" description="DUF1707" evidence="1">
    <location>
        <begin position="34"/>
        <end position="85"/>
    </location>
</feature>
<dbReference type="EMBL" id="BAAAMU010000090">
    <property type="protein sequence ID" value="GAA1671751.1"/>
    <property type="molecule type" value="Genomic_DNA"/>
</dbReference>
<gene>
    <name evidence="2" type="ORF">GCM10009733_081260</name>
</gene>
<keyword evidence="3" id="KW-1185">Reference proteome</keyword>
<sequence length="217" mass="23816">MWFGERLLDHATGDTCPYYWDMTAGPQEPAGEWRVSHDEREAVVERLNRAAAEGRIDLAELDTRLGLALNAKTYADLAPLTADLPPDVPVDQEPLVLRGGMNGLTRSGPWEVSGRILVYGGMGAVKLDFTQAECRLPEIQIEAEGQMGGVTIVIPDGWAAETSRMTEGLGGFRDKTTSQRLPRTPLVRLSGTGGAGGVVIRHPNSWERRKQRRLQAR</sequence>
<reference evidence="2 3" key="1">
    <citation type="journal article" date="2019" name="Int. J. Syst. Evol. Microbiol.">
        <title>The Global Catalogue of Microorganisms (GCM) 10K type strain sequencing project: providing services to taxonomists for standard genome sequencing and annotation.</title>
        <authorList>
            <consortium name="The Broad Institute Genomics Platform"/>
            <consortium name="The Broad Institute Genome Sequencing Center for Infectious Disease"/>
            <person name="Wu L."/>
            <person name="Ma J."/>
        </authorList>
    </citation>
    <scope>NUCLEOTIDE SEQUENCE [LARGE SCALE GENOMIC DNA]</scope>
    <source>
        <strain evidence="2 3">JCM 13929</strain>
    </source>
</reference>
<evidence type="ECO:0000259" key="1">
    <source>
        <dbReference type="Pfam" id="PF08044"/>
    </source>
</evidence>
<dbReference type="PANTHER" id="PTHR40763">
    <property type="entry name" value="MEMBRANE PROTEIN-RELATED"/>
    <property type="match status" value="1"/>
</dbReference>
<evidence type="ECO:0000313" key="2">
    <source>
        <dbReference type="EMBL" id="GAA1671751.1"/>
    </source>
</evidence>
<dbReference type="Proteomes" id="UP001500064">
    <property type="component" value="Unassembled WGS sequence"/>
</dbReference>
<protein>
    <submittedName>
        <fullName evidence="2">DUF1707 domain-containing protein</fullName>
    </submittedName>
</protein>
<organism evidence="2 3">
    <name type="scientific">Nonomuraea maheshkhaliensis</name>
    <dbReference type="NCBI Taxonomy" id="419590"/>
    <lineage>
        <taxon>Bacteria</taxon>
        <taxon>Bacillati</taxon>
        <taxon>Actinomycetota</taxon>
        <taxon>Actinomycetes</taxon>
        <taxon>Streptosporangiales</taxon>
        <taxon>Streptosporangiaceae</taxon>
        <taxon>Nonomuraea</taxon>
    </lineage>
</organism>
<proteinExistence type="predicted"/>
<name>A0ABN2GID8_9ACTN</name>